<dbReference type="RefSeq" id="XP_013342342.1">
    <property type="nucleotide sequence ID" value="XM_013486888.1"/>
</dbReference>
<proteinExistence type="predicted"/>
<sequence length="95" mass="11348">MSSNADISKWIWLLAPPRESQNVPTRKTKGSTTINAVQIAGDDKFHSNDQLRCRIMQRRRPIWNEMFNVLRIGCWQESWLALTWVGFFIFYWNSW</sequence>
<dbReference type="InParanoid" id="A0A074YIF2"/>
<keyword evidence="1" id="KW-0472">Membrane</keyword>
<dbReference type="GeneID" id="25366915"/>
<accession>A0A074YIF2</accession>
<keyword evidence="3" id="KW-1185">Reference proteome</keyword>
<dbReference type="HOGENOM" id="CLU_2372441_0_0_1"/>
<evidence type="ECO:0000313" key="3">
    <source>
        <dbReference type="Proteomes" id="UP000030641"/>
    </source>
</evidence>
<gene>
    <name evidence="2" type="ORF">AUEXF2481DRAFT_41601</name>
</gene>
<keyword evidence="1" id="KW-0812">Transmembrane</keyword>
<dbReference type="AlphaFoldDB" id="A0A074YIF2"/>
<keyword evidence="1" id="KW-1133">Transmembrane helix</keyword>
<evidence type="ECO:0000313" key="2">
    <source>
        <dbReference type="EMBL" id="KEQ93872.1"/>
    </source>
</evidence>
<reference evidence="2 3" key="1">
    <citation type="journal article" date="2014" name="BMC Genomics">
        <title>Genome sequencing of four Aureobasidium pullulans varieties: biotechnological potential, stress tolerance, and description of new species.</title>
        <authorList>
            <person name="Gostin Ar C."/>
            <person name="Ohm R.A."/>
            <person name="Kogej T."/>
            <person name="Sonjak S."/>
            <person name="Turk M."/>
            <person name="Zajc J."/>
            <person name="Zalar P."/>
            <person name="Grube M."/>
            <person name="Sun H."/>
            <person name="Han J."/>
            <person name="Sharma A."/>
            <person name="Chiniquy J."/>
            <person name="Ngan C.Y."/>
            <person name="Lipzen A."/>
            <person name="Barry K."/>
            <person name="Grigoriev I.V."/>
            <person name="Gunde-Cimerman N."/>
        </authorList>
    </citation>
    <scope>NUCLEOTIDE SEQUENCE [LARGE SCALE GENOMIC DNA]</scope>
    <source>
        <strain evidence="2 3">EXF-2481</strain>
    </source>
</reference>
<feature type="transmembrane region" description="Helical" evidence="1">
    <location>
        <begin position="69"/>
        <end position="92"/>
    </location>
</feature>
<protein>
    <submittedName>
        <fullName evidence="2">Uncharacterized protein</fullName>
    </submittedName>
</protein>
<dbReference type="Proteomes" id="UP000030641">
    <property type="component" value="Unassembled WGS sequence"/>
</dbReference>
<name>A0A074YIF2_AURSE</name>
<dbReference type="OrthoDB" id="3833314at2759"/>
<organism evidence="2 3">
    <name type="scientific">Aureobasidium subglaciale (strain EXF-2481)</name>
    <name type="common">Aureobasidium pullulans var. subglaciale</name>
    <dbReference type="NCBI Taxonomy" id="1043005"/>
    <lineage>
        <taxon>Eukaryota</taxon>
        <taxon>Fungi</taxon>
        <taxon>Dikarya</taxon>
        <taxon>Ascomycota</taxon>
        <taxon>Pezizomycotina</taxon>
        <taxon>Dothideomycetes</taxon>
        <taxon>Dothideomycetidae</taxon>
        <taxon>Dothideales</taxon>
        <taxon>Saccotheciaceae</taxon>
        <taxon>Aureobasidium</taxon>
    </lineage>
</organism>
<dbReference type="EMBL" id="KL584764">
    <property type="protein sequence ID" value="KEQ93872.1"/>
    <property type="molecule type" value="Genomic_DNA"/>
</dbReference>
<evidence type="ECO:0000256" key="1">
    <source>
        <dbReference type="SAM" id="Phobius"/>
    </source>
</evidence>